<evidence type="ECO:0000256" key="1">
    <source>
        <dbReference type="SAM" id="Phobius"/>
    </source>
</evidence>
<feature type="transmembrane region" description="Helical" evidence="1">
    <location>
        <begin position="53"/>
        <end position="72"/>
    </location>
</feature>
<comment type="caution">
    <text evidence="2">The sequence shown here is derived from an EMBL/GenBank/DDBJ whole genome shotgun (WGS) entry which is preliminary data.</text>
</comment>
<feature type="transmembrane region" description="Helical" evidence="1">
    <location>
        <begin position="92"/>
        <end position="114"/>
    </location>
</feature>
<name>A0A6N7ZD98_9MICO</name>
<feature type="transmembrane region" description="Helical" evidence="1">
    <location>
        <begin position="25"/>
        <end position="46"/>
    </location>
</feature>
<sequence length="241" mass="24934">MSEAIVTASVGPRPFLVPTLTKQCWGFMIGSALFAIGSAPGFGSWAGASVANLLYFVGAIFFTAAGLAQLILSGAVSVPVSYAPGRMVRAEWLTAATQSFGTIMFNVSTTAALYARSRTAETEYVWNPDAAGSVAFLVSANLAFVAYARATSTWWDPGRIGWWSVVVNYLGCVAFGASAVGAFILPDGSAISSSLANGGTFVGALCFFVASLVVLPWWTRDRAAGAADGARDEGAGPSGRD</sequence>
<keyword evidence="1" id="KW-0472">Membrane</keyword>
<evidence type="ECO:0000313" key="2">
    <source>
        <dbReference type="EMBL" id="MTG87404.1"/>
    </source>
</evidence>
<keyword evidence="1" id="KW-1133">Transmembrane helix</keyword>
<evidence type="ECO:0008006" key="4">
    <source>
        <dbReference type="Google" id="ProtNLM"/>
    </source>
</evidence>
<feature type="transmembrane region" description="Helical" evidence="1">
    <location>
        <begin position="126"/>
        <end position="148"/>
    </location>
</feature>
<accession>A0A6N7ZD98</accession>
<reference evidence="2 3" key="1">
    <citation type="submission" date="2019-11" db="EMBL/GenBank/DDBJ databases">
        <title>Cellulosimicrobium composti sp. nov. isolated from a compost.</title>
        <authorList>
            <person name="Yang Y."/>
        </authorList>
    </citation>
    <scope>NUCLEOTIDE SEQUENCE [LARGE SCALE GENOMIC DNA]</scope>
    <source>
        <strain evidence="2 3">BIT-GX5</strain>
    </source>
</reference>
<evidence type="ECO:0000313" key="3">
    <source>
        <dbReference type="Proteomes" id="UP000440668"/>
    </source>
</evidence>
<feature type="transmembrane region" description="Helical" evidence="1">
    <location>
        <begin position="197"/>
        <end position="218"/>
    </location>
</feature>
<dbReference type="EMBL" id="WMKA01000001">
    <property type="protein sequence ID" value="MTG87404.1"/>
    <property type="molecule type" value="Genomic_DNA"/>
</dbReference>
<gene>
    <name evidence="2" type="ORF">GJV82_00275</name>
</gene>
<feature type="transmembrane region" description="Helical" evidence="1">
    <location>
        <begin position="160"/>
        <end position="185"/>
    </location>
</feature>
<proteinExistence type="predicted"/>
<keyword evidence="1" id="KW-0812">Transmembrane</keyword>
<organism evidence="2 3">
    <name type="scientific">Cellulosimicrobium composti</name>
    <dbReference type="NCBI Taxonomy" id="2672572"/>
    <lineage>
        <taxon>Bacteria</taxon>
        <taxon>Bacillati</taxon>
        <taxon>Actinomycetota</taxon>
        <taxon>Actinomycetes</taxon>
        <taxon>Micrococcales</taxon>
        <taxon>Promicromonosporaceae</taxon>
        <taxon>Cellulosimicrobium</taxon>
    </lineage>
</organism>
<dbReference type="RefSeq" id="WP_155097839.1">
    <property type="nucleotide sequence ID" value="NZ_WMKA01000001.1"/>
</dbReference>
<dbReference type="Proteomes" id="UP000440668">
    <property type="component" value="Unassembled WGS sequence"/>
</dbReference>
<dbReference type="AlphaFoldDB" id="A0A6N7ZD98"/>
<protein>
    <recommendedName>
        <fullName evidence="4">YrhK domain-containing protein</fullName>
    </recommendedName>
</protein>